<dbReference type="PANTHER" id="PTHR36427:SF3">
    <property type="entry name" value="LARGE RIBOSOMAL SUBUNIT PROTEIN UL1M"/>
    <property type="match status" value="1"/>
</dbReference>
<evidence type="ECO:0000256" key="9">
    <source>
        <dbReference type="SAM" id="MobiDB-lite"/>
    </source>
</evidence>
<feature type="compositionally biased region" description="Basic and acidic residues" evidence="9">
    <location>
        <begin position="53"/>
        <end position="81"/>
    </location>
</feature>
<sequence length="348" mass="40323">MAAPVRCLRSVLSHFNRTLKKQTLFSCPSSNCTYRSWDCVRFYAAPATSSKAAKKEKEKEQKKSRWITKEELEERRKDTSRPKPYGLTAWEPNDDVYVARYYPKPLLEVKTAIDMLKTFQKLDFTYEKQPVYVELKLDMKLEKKKKVDPFVGYLRYPYPFTTDENKVFMFTENPDDAQIAKDNGAAFVGGSEFIQQILDDEIQADFYIATPEIVPKLTPLKNKLRKKFPKSKRGSVGRDIPKMLQLFKTGHEYLVEKECLVKTKIATNVMAQHRRANSSRQDSAVYLRLKEKGHSFEDSNVHILDREDRWFERGVKEAIYASLEKPSLNRGGGLRHCLSSTYNVALTS</sequence>
<dbReference type="GO" id="GO:0005743">
    <property type="term" value="C:mitochondrial inner membrane"/>
    <property type="evidence" value="ECO:0007669"/>
    <property type="project" value="UniProtKB-ARBA"/>
</dbReference>
<evidence type="ECO:0000256" key="8">
    <source>
        <dbReference type="ARBA" id="ARBA00077483"/>
    </source>
</evidence>
<dbReference type="InterPro" id="IPR016095">
    <property type="entry name" value="Ribosomal_uL1_3-a/b-sand"/>
</dbReference>
<keyword evidence="6" id="KW-0687">Ribonucleoprotein</keyword>
<dbReference type="Gene3D" id="3.40.50.790">
    <property type="match status" value="1"/>
</dbReference>
<feature type="region of interest" description="Disordered" evidence="9">
    <location>
        <begin position="53"/>
        <end position="85"/>
    </location>
</feature>
<dbReference type="InterPro" id="IPR028364">
    <property type="entry name" value="Ribosomal_uL1/biogenesis"/>
</dbReference>
<reference evidence="10" key="2">
    <citation type="submission" date="2021-03" db="UniProtKB">
        <authorList>
            <consortium name="Ensembl"/>
        </authorList>
    </citation>
    <scope>IDENTIFICATION</scope>
</reference>
<keyword evidence="3" id="KW-0809">Transit peptide</keyword>
<reference evidence="10" key="1">
    <citation type="journal article" date="2010" name="Science">
        <title>The genome of the Western clawed frog Xenopus tropicalis.</title>
        <authorList>
            <person name="Hellsten U."/>
            <person name="Harland R.M."/>
            <person name="Gilchrist M.J."/>
            <person name="Hendrix D."/>
            <person name="Jurka J."/>
            <person name="Kapitonov V."/>
            <person name="Ovcharenko I."/>
            <person name="Putnam N.H."/>
            <person name="Shu S."/>
            <person name="Taher L."/>
            <person name="Blitz I.L."/>
            <person name="Blumberg B."/>
            <person name="Dichmann D.S."/>
            <person name="Dubchak I."/>
            <person name="Amaya E."/>
            <person name="Detter J.C."/>
            <person name="Fletcher R."/>
            <person name="Gerhard D.S."/>
            <person name="Goodstein D."/>
            <person name="Graves T."/>
            <person name="Grigoriev I.V."/>
            <person name="Grimwood J."/>
            <person name="Kawashima T."/>
            <person name="Lindquist E."/>
            <person name="Lucas S.M."/>
            <person name="Mead P.E."/>
            <person name="Mitros T."/>
            <person name="Ogino H."/>
            <person name="Ohta Y."/>
            <person name="Poliakov A.V."/>
            <person name="Pollet N."/>
            <person name="Robert J."/>
            <person name="Salamov A."/>
            <person name="Sater A.K."/>
            <person name="Schmutz J."/>
            <person name="Terry A."/>
            <person name="Vize P.D."/>
            <person name="Warren W.C."/>
            <person name="Wells D."/>
            <person name="Wills A."/>
            <person name="Wilson R.K."/>
            <person name="Zimmerman L.B."/>
            <person name="Zorn A.M."/>
            <person name="Grainger R."/>
            <person name="Grammer T."/>
            <person name="Khokha M.K."/>
            <person name="Richardson P.M."/>
            <person name="Rokhsar D.S."/>
        </authorList>
    </citation>
    <scope>NUCLEOTIDE SEQUENCE [LARGE SCALE GENOMIC DNA]</scope>
    <source>
        <strain evidence="10">Nigerian</strain>
    </source>
</reference>
<dbReference type="Xenbase" id="XB-GENE-952988">
    <property type="gene designation" value="mrpl1"/>
</dbReference>
<proteinExistence type="inferred from homology"/>
<dbReference type="Pfam" id="PF00687">
    <property type="entry name" value="Ribosomal_L1"/>
    <property type="match status" value="1"/>
</dbReference>
<dbReference type="Bgee" id="ENSXETG00000000373">
    <property type="expression patterns" value="Expressed in skeletal muscle tissue and 13 other cell types or tissues"/>
</dbReference>
<dbReference type="GeneTree" id="ENSGT00940000162168"/>
<organism evidence="10">
    <name type="scientific">Xenopus tropicalis</name>
    <name type="common">Western clawed frog</name>
    <name type="synonym">Silurana tropicalis</name>
    <dbReference type="NCBI Taxonomy" id="8364"/>
    <lineage>
        <taxon>Eukaryota</taxon>
        <taxon>Metazoa</taxon>
        <taxon>Chordata</taxon>
        <taxon>Craniata</taxon>
        <taxon>Vertebrata</taxon>
        <taxon>Euteleostomi</taxon>
        <taxon>Amphibia</taxon>
        <taxon>Batrachia</taxon>
        <taxon>Anura</taxon>
        <taxon>Pipoidea</taxon>
        <taxon>Pipidae</taxon>
        <taxon>Xenopodinae</taxon>
        <taxon>Xenopus</taxon>
        <taxon>Silurana</taxon>
    </lineage>
</organism>
<evidence type="ECO:0000256" key="4">
    <source>
        <dbReference type="ARBA" id="ARBA00022980"/>
    </source>
</evidence>
<dbReference type="Ensembl" id="ENSXETT00000121490">
    <property type="protein sequence ID" value="ENSXETP00000114324"/>
    <property type="gene ID" value="ENSXETG00000000373"/>
</dbReference>
<keyword evidence="5" id="KW-0496">Mitochondrion</keyword>
<evidence type="ECO:0000256" key="6">
    <source>
        <dbReference type="ARBA" id="ARBA00023274"/>
    </source>
</evidence>
<dbReference type="SUPFAM" id="SSF56808">
    <property type="entry name" value="Ribosomal protein L1"/>
    <property type="match status" value="1"/>
</dbReference>
<protein>
    <recommendedName>
        <fullName evidence="7">Large ribosomal subunit protein uL1m</fullName>
    </recommendedName>
    <alternativeName>
        <fullName evidence="8">39S ribosomal protein L1, mitochondrial</fullName>
    </alternativeName>
</protein>
<gene>
    <name evidence="10" type="primary">mrpl1</name>
</gene>
<dbReference type="GO" id="GO:1990904">
    <property type="term" value="C:ribonucleoprotein complex"/>
    <property type="evidence" value="ECO:0007669"/>
    <property type="project" value="UniProtKB-KW"/>
</dbReference>
<dbReference type="FunFam" id="3.40.50.790:FF:000003">
    <property type="entry name" value="39S ribosomal protein L1, mitochondrial"/>
    <property type="match status" value="1"/>
</dbReference>
<keyword evidence="4" id="KW-0689">Ribosomal protein</keyword>
<dbReference type="GO" id="GO:0005840">
    <property type="term" value="C:ribosome"/>
    <property type="evidence" value="ECO:0007669"/>
    <property type="project" value="UniProtKB-KW"/>
</dbReference>
<comment type="subcellular location">
    <subcellularLocation>
        <location evidence="1">Mitochondrion</location>
    </subcellularLocation>
</comment>
<dbReference type="InterPro" id="IPR023674">
    <property type="entry name" value="Ribosomal_uL1-like"/>
</dbReference>
<dbReference type="PANTHER" id="PTHR36427">
    <property type="entry name" value="54S RIBOSOMAL PROTEIN L1, MITOCHONDRIAL"/>
    <property type="match status" value="1"/>
</dbReference>
<dbReference type="FunCoup" id="A0A803K1Y2">
    <property type="interactions" value="1011"/>
</dbReference>
<name>A0A803K1Y2_XENTR</name>
<evidence type="ECO:0000256" key="2">
    <source>
        <dbReference type="ARBA" id="ARBA00010531"/>
    </source>
</evidence>
<accession>A0A803K1Y2</accession>
<evidence type="ECO:0000256" key="1">
    <source>
        <dbReference type="ARBA" id="ARBA00004173"/>
    </source>
</evidence>
<evidence type="ECO:0000256" key="5">
    <source>
        <dbReference type="ARBA" id="ARBA00023128"/>
    </source>
</evidence>
<evidence type="ECO:0000256" key="3">
    <source>
        <dbReference type="ARBA" id="ARBA00022946"/>
    </source>
</evidence>
<dbReference type="InParanoid" id="A0A803K1Y2"/>
<dbReference type="AlphaFoldDB" id="A0A803K1Y2"/>
<comment type="similarity">
    <text evidence="2">Belongs to the universal ribosomal protein uL1 family.</text>
</comment>
<evidence type="ECO:0000313" key="10">
    <source>
        <dbReference type="Ensembl" id="ENSXETP00000114324"/>
    </source>
</evidence>
<evidence type="ECO:0000256" key="7">
    <source>
        <dbReference type="ARBA" id="ARBA00035212"/>
    </source>
</evidence>